<sequence length="211" mass="23313">MKMKLAWILFLVVAVFNLSTTAKAQENPTILVLGDSLSAGYNIDVKQGWVELLNQKLQQEGYPHTVINGSISGDTTTQGLLRLPTLLEQHDPEIVIIELGGNDALRGTPPNAIKRNLSKLIDTSKRSGAEVLLLGIQIPPNYGQRYAQAFFDNYAQLANEKKVKLVPFFLENIGGNDELMQDDGIHPNVKAQPILLENIWPQLETQIKSTG</sequence>
<dbReference type="KEGG" id="kpd:CW740_03605"/>
<keyword evidence="2" id="KW-1185">Reference proteome</keyword>
<dbReference type="RefSeq" id="WP_106646252.1">
    <property type="nucleotide sequence ID" value="NZ_BMGO01000002.1"/>
</dbReference>
<dbReference type="SUPFAM" id="SSF52266">
    <property type="entry name" value="SGNH hydrolase"/>
    <property type="match status" value="1"/>
</dbReference>
<dbReference type="InterPro" id="IPR013830">
    <property type="entry name" value="SGNH_hydro"/>
</dbReference>
<dbReference type="Proteomes" id="UP000232693">
    <property type="component" value="Chromosome"/>
</dbReference>
<dbReference type="InterPro" id="IPR008265">
    <property type="entry name" value="Lipase_GDSL_AS"/>
</dbReference>
<protein>
    <submittedName>
        <fullName evidence="1">Arylesterase</fullName>
    </submittedName>
</protein>
<dbReference type="AlphaFoldDB" id="A0A2K9A6L9"/>
<dbReference type="Gene3D" id="3.40.50.1110">
    <property type="entry name" value="SGNH hydrolase"/>
    <property type="match status" value="1"/>
</dbReference>
<dbReference type="CDD" id="cd01822">
    <property type="entry name" value="Lysophospholipase_L1_like"/>
    <property type="match status" value="1"/>
</dbReference>
<dbReference type="PANTHER" id="PTHR30383:SF24">
    <property type="entry name" value="THIOESTERASE 1_PROTEASE 1_LYSOPHOSPHOLIPASE L1"/>
    <property type="match status" value="1"/>
</dbReference>
<proteinExistence type="predicted"/>
<dbReference type="GO" id="GO:0006629">
    <property type="term" value="P:lipid metabolic process"/>
    <property type="evidence" value="ECO:0007669"/>
    <property type="project" value="InterPro"/>
</dbReference>
<accession>A0A2K9A6L9</accession>
<evidence type="ECO:0000313" key="2">
    <source>
        <dbReference type="Proteomes" id="UP000232693"/>
    </source>
</evidence>
<dbReference type="EMBL" id="CP025120">
    <property type="protein sequence ID" value="AUD78380.1"/>
    <property type="molecule type" value="Genomic_DNA"/>
</dbReference>
<dbReference type="GO" id="GO:0004622">
    <property type="term" value="F:phosphatidylcholine lysophospholipase activity"/>
    <property type="evidence" value="ECO:0007669"/>
    <property type="project" value="TreeGrafter"/>
</dbReference>
<dbReference type="InterPro" id="IPR051532">
    <property type="entry name" value="Ester_Hydrolysis_Enzymes"/>
</dbReference>
<name>A0A2K9A6L9_9GAMM</name>
<dbReference type="InterPro" id="IPR036514">
    <property type="entry name" value="SGNH_hydro_sf"/>
</dbReference>
<dbReference type="PANTHER" id="PTHR30383">
    <property type="entry name" value="THIOESTERASE 1/PROTEASE 1/LYSOPHOSPHOLIPASE L1"/>
    <property type="match status" value="1"/>
</dbReference>
<gene>
    <name evidence="1" type="ORF">CW740_03605</name>
</gene>
<reference evidence="1 2" key="1">
    <citation type="submission" date="2017-12" db="EMBL/GenBank/DDBJ databases">
        <title>Kangiella profundi FT102 completed genome.</title>
        <authorList>
            <person name="Xu J."/>
            <person name="Wang J."/>
            <person name="Lu Y."/>
        </authorList>
    </citation>
    <scope>NUCLEOTIDE SEQUENCE [LARGE SCALE GENOMIC DNA]</scope>
    <source>
        <strain evidence="1 2">FT102</strain>
    </source>
</reference>
<dbReference type="OrthoDB" id="9786188at2"/>
<dbReference type="PROSITE" id="PS01098">
    <property type="entry name" value="LIPASE_GDSL_SER"/>
    <property type="match status" value="1"/>
</dbReference>
<evidence type="ECO:0000313" key="1">
    <source>
        <dbReference type="EMBL" id="AUD78380.1"/>
    </source>
</evidence>
<organism evidence="1 2">
    <name type="scientific">Kangiella profundi</name>
    <dbReference type="NCBI Taxonomy" id="1561924"/>
    <lineage>
        <taxon>Bacteria</taxon>
        <taxon>Pseudomonadati</taxon>
        <taxon>Pseudomonadota</taxon>
        <taxon>Gammaproteobacteria</taxon>
        <taxon>Kangiellales</taxon>
        <taxon>Kangiellaceae</taxon>
        <taxon>Kangiella</taxon>
    </lineage>
</organism>
<dbReference type="Pfam" id="PF13472">
    <property type="entry name" value="Lipase_GDSL_2"/>
    <property type="match status" value="1"/>
</dbReference>